<dbReference type="PROSITE" id="PS51171">
    <property type="entry name" value="PREPHENATE_DEHYDR_3"/>
    <property type="match status" value="1"/>
</dbReference>
<dbReference type="InterPro" id="IPR008242">
    <property type="entry name" value="Chor_mutase/pphenate_deHydtase"/>
</dbReference>
<dbReference type="Gene3D" id="3.40.190.10">
    <property type="entry name" value="Periplasmic binding protein-like II"/>
    <property type="match status" value="2"/>
</dbReference>
<dbReference type="Pfam" id="PF01817">
    <property type="entry name" value="CM_2"/>
    <property type="match status" value="1"/>
</dbReference>
<keyword evidence="9" id="KW-0963">Cytoplasm</keyword>
<dbReference type="PIRSF" id="PIRSF001500">
    <property type="entry name" value="Chor_mut_pdt_Ppr"/>
    <property type="match status" value="1"/>
</dbReference>
<evidence type="ECO:0000259" key="20">
    <source>
        <dbReference type="PROSITE" id="PS51168"/>
    </source>
</evidence>
<comment type="caution">
    <text evidence="23">The sequence shown here is derived from an EMBL/GenBank/DDBJ whole genome shotgun (WGS) entry which is preliminary data.</text>
</comment>
<dbReference type="GO" id="GO:0009094">
    <property type="term" value="P:L-phenylalanine biosynthetic process"/>
    <property type="evidence" value="ECO:0007669"/>
    <property type="project" value="UniProtKB-KW"/>
</dbReference>
<dbReference type="Gene3D" id="1.20.59.10">
    <property type="entry name" value="Chorismate mutase"/>
    <property type="match status" value="1"/>
</dbReference>
<evidence type="ECO:0000256" key="3">
    <source>
        <dbReference type="ARBA" id="ARBA00004496"/>
    </source>
</evidence>
<dbReference type="CDD" id="cd13631">
    <property type="entry name" value="PBP2_Ct-PDT_like"/>
    <property type="match status" value="1"/>
</dbReference>
<dbReference type="EC" id="4.2.1.51" evidence="6"/>
<evidence type="ECO:0000259" key="21">
    <source>
        <dbReference type="PROSITE" id="PS51171"/>
    </source>
</evidence>
<reference evidence="23" key="2">
    <citation type="journal article" date="2021" name="PeerJ">
        <title>Extensive microbial diversity within the chicken gut microbiome revealed by metagenomics and culture.</title>
        <authorList>
            <person name="Gilroy R."/>
            <person name="Ravi A."/>
            <person name="Getino M."/>
            <person name="Pursley I."/>
            <person name="Horton D.L."/>
            <person name="Alikhan N.F."/>
            <person name="Baker D."/>
            <person name="Gharbi K."/>
            <person name="Hall N."/>
            <person name="Watson M."/>
            <person name="Adriaenssens E.M."/>
            <person name="Foster-Nyarko E."/>
            <person name="Jarju S."/>
            <person name="Secka A."/>
            <person name="Antonio M."/>
            <person name="Oren A."/>
            <person name="Chaudhuri R.R."/>
            <person name="La Ragione R."/>
            <person name="Hildebrand F."/>
            <person name="Pallen M.J."/>
        </authorList>
    </citation>
    <scope>NUCLEOTIDE SEQUENCE</scope>
    <source>
        <strain evidence="23">CHK176-6737</strain>
    </source>
</reference>
<feature type="site" description="Essential for prephenate dehydratase activity" evidence="19">
    <location>
        <position position="278"/>
    </location>
</feature>
<evidence type="ECO:0000256" key="13">
    <source>
        <dbReference type="ARBA" id="ARBA00023235"/>
    </source>
</evidence>
<evidence type="ECO:0000256" key="1">
    <source>
        <dbReference type="ARBA" id="ARBA00000824"/>
    </source>
</evidence>
<dbReference type="GO" id="GO:0005737">
    <property type="term" value="C:cytoplasm"/>
    <property type="evidence" value="ECO:0007669"/>
    <property type="project" value="UniProtKB-SubCell"/>
</dbReference>
<dbReference type="SUPFAM" id="SSF55021">
    <property type="entry name" value="ACT-like"/>
    <property type="match status" value="1"/>
</dbReference>
<dbReference type="PROSITE" id="PS51168">
    <property type="entry name" value="CHORISMATE_MUT_2"/>
    <property type="match status" value="1"/>
</dbReference>
<reference evidence="23" key="1">
    <citation type="submission" date="2020-10" db="EMBL/GenBank/DDBJ databases">
        <authorList>
            <person name="Gilroy R."/>
        </authorList>
    </citation>
    <scope>NUCLEOTIDE SEQUENCE</scope>
    <source>
        <strain evidence="23">CHK176-6737</strain>
    </source>
</reference>
<comment type="pathway">
    <text evidence="4">Amino-acid biosynthesis; L-phenylalanine biosynthesis; phenylpyruvate from prephenate: step 1/1.</text>
</comment>
<dbReference type="PROSITE" id="PS00858">
    <property type="entry name" value="PREPHENATE_DEHYDR_2"/>
    <property type="match status" value="1"/>
</dbReference>
<evidence type="ECO:0000256" key="4">
    <source>
        <dbReference type="ARBA" id="ARBA00004741"/>
    </source>
</evidence>
<comment type="pathway">
    <text evidence="5">Metabolic intermediate biosynthesis; prephenate biosynthesis; prephenate from chorismate: step 1/1.</text>
</comment>
<dbReference type="SMART" id="SM00830">
    <property type="entry name" value="CM_2"/>
    <property type="match status" value="1"/>
</dbReference>
<sequence length="377" mass="41746">MELSELRKEIDAIDDQLLPLLQRRMAISREVAAYKHARGMAVLNEQREQEILDEVGRKSGADAALMRTVFSAVMDASRALQHQIMGGGDTLRKTVDSALGKTMCTDGAHVACFGDFGSNAHAACRRVFAENCPVQFYKSFEEIFQAVQNGTADYGIVPVENSTAGSVHESYDLIMKYKFFIVRAIDVPISYCIGVRNGTSPENVTKVYSHHQALRQCDGYIRRHDLVPIHFSNTAGAAKFVAESSAQDTAAICTVAAAKQYGLQIVENEIEDVRGNTTRFIVFAKELAIPQNADKISLIFRQPNRTGSLYHVLGRFAMAGLNMTKLESRPLQDSAFNYNFYADLEGSVRDARTLDLLCALSDELPEFTFLGNFVESD</sequence>
<evidence type="ECO:0000256" key="8">
    <source>
        <dbReference type="ARBA" id="ARBA00021872"/>
    </source>
</evidence>
<dbReference type="PANTHER" id="PTHR21022:SF19">
    <property type="entry name" value="PREPHENATE DEHYDRATASE-RELATED"/>
    <property type="match status" value="1"/>
</dbReference>
<evidence type="ECO:0000313" key="24">
    <source>
        <dbReference type="Proteomes" id="UP000824125"/>
    </source>
</evidence>
<dbReference type="InterPro" id="IPR036979">
    <property type="entry name" value="CM_dom_sf"/>
</dbReference>
<keyword evidence="12" id="KW-0584">Phenylalanine biosynthesis</keyword>
<evidence type="ECO:0000256" key="17">
    <source>
        <dbReference type="ARBA" id="ARBA00031520"/>
    </source>
</evidence>
<keyword evidence="14" id="KW-0456">Lyase</keyword>
<proteinExistence type="predicted"/>
<comment type="subcellular location">
    <subcellularLocation>
        <location evidence="3">Cytoplasm</location>
    </subcellularLocation>
</comment>
<dbReference type="CDD" id="cd04905">
    <property type="entry name" value="ACT_CM-PDT"/>
    <property type="match status" value="1"/>
</dbReference>
<dbReference type="InterPro" id="IPR018528">
    <property type="entry name" value="Preph_deHydtase_CS"/>
</dbReference>
<dbReference type="Proteomes" id="UP000824125">
    <property type="component" value="Unassembled WGS sequence"/>
</dbReference>
<evidence type="ECO:0000256" key="11">
    <source>
        <dbReference type="ARBA" id="ARBA00023141"/>
    </source>
</evidence>
<evidence type="ECO:0000256" key="12">
    <source>
        <dbReference type="ARBA" id="ARBA00023222"/>
    </source>
</evidence>
<dbReference type="EMBL" id="DVNM01000015">
    <property type="protein sequence ID" value="HIU68893.1"/>
    <property type="molecule type" value="Genomic_DNA"/>
</dbReference>
<dbReference type="InterPro" id="IPR002701">
    <property type="entry name" value="CM_II_prokaryot"/>
</dbReference>
<keyword evidence="15" id="KW-0511">Multifunctional enzyme</keyword>
<evidence type="ECO:0000256" key="14">
    <source>
        <dbReference type="ARBA" id="ARBA00023239"/>
    </source>
</evidence>
<dbReference type="InterPro" id="IPR001086">
    <property type="entry name" value="Preph_deHydtase"/>
</dbReference>
<feature type="domain" description="Chorismate mutase" evidence="20">
    <location>
        <begin position="1"/>
        <end position="85"/>
    </location>
</feature>
<keyword evidence="13" id="KW-0413">Isomerase</keyword>
<dbReference type="GO" id="GO:0046417">
    <property type="term" value="P:chorismate metabolic process"/>
    <property type="evidence" value="ECO:0007669"/>
    <property type="project" value="InterPro"/>
</dbReference>
<organism evidence="23 24">
    <name type="scientific">Candidatus Scybalenecus merdavium</name>
    <dbReference type="NCBI Taxonomy" id="2840939"/>
    <lineage>
        <taxon>Bacteria</taxon>
        <taxon>Bacillati</taxon>
        <taxon>Bacillota</taxon>
        <taxon>Clostridia</taxon>
        <taxon>Eubacteriales</taxon>
        <taxon>Oscillospiraceae</taxon>
        <taxon>Oscillospiraceae incertae sedis</taxon>
        <taxon>Candidatus Scybalenecus</taxon>
    </lineage>
</organism>
<dbReference type="InterPro" id="IPR002912">
    <property type="entry name" value="ACT_dom"/>
</dbReference>
<dbReference type="InterPro" id="IPR036263">
    <property type="entry name" value="Chorismate_II_sf"/>
</dbReference>
<evidence type="ECO:0000256" key="16">
    <source>
        <dbReference type="ARBA" id="ARBA00031175"/>
    </source>
</evidence>
<evidence type="ECO:0000256" key="2">
    <source>
        <dbReference type="ARBA" id="ARBA00002364"/>
    </source>
</evidence>
<comment type="catalytic activity">
    <reaction evidence="18">
        <text>prephenate + H(+) = 3-phenylpyruvate + CO2 + H2O</text>
        <dbReference type="Rhea" id="RHEA:21648"/>
        <dbReference type="ChEBI" id="CHEBI:15377"/>
        <dbReference type="ChEBI" id="CHEBI:15378"/>
        <dbReference type="ChEBI" id="CHEBI:16526"/>
        <dbReference type="ChEBI" id="CHEBI:18005"/>
        <dbReference type="ChEBI" id="CHEBI:29934"/>
        <dbReference type="EC" id="4.2.1.51"/>
    </reaction>
</comment>
<evidence type="ECO:0000313" key="23">
    <source>
        <dbReference type="EMBL" id="HIU68893.1"/>
    </source>
</evidence>
<accession>A0A9D1MUA7</accession>
<evidence type="ECO:0000256" key="19">
    <source>
        <dbReference type="PIRSR" id="PIRSR001500-2"/>
    </source>
</evidence>
<feature type="domain" description="Prephenate dehydratase" evidence="21">
    <location>
        <begin position="109"/>
        <end position="285"/>
    </location>
</feature>
<keyword evidence="11" id="KW-0057">Aromatic amino acid biosynthesis</keyword>
<evidence type="ECO:0000256" key="10">
    <source>
        <dbReference type="ARBA" id="ARBA00022605"/>
    </source>
</evidence>
<feature type="domain" description="ACT" evidence="22">
    <location>
        <begin position="297"/>
        <end position="375"/>
    </location>
</feature>
<dbReference type="PANTHER" id="PTHR21022">
    <property type="entry name" value="PREPHENATE DEHYDRATASE P PROTEIN"/>
    <property type="match status" value="1"/>
</dbReference>
<dbReference type="SUPFAM" id="SSF53850">
    <property type="entry name" value="Periplasmic binding protein-like II"/>
    <property type="match status" value="1"/>
</dbReference>
<dbReference type="SUPFAM" id="SSF48600">
    <property type="entry name" value="Chorismate mutase II"/>
    <property type="match status" value="1"/>
</dbReference>
<comment type="function">
    <text evidence="2">Catalyzes the Claisen rearrangement of chorismate to prephenate and the decarboxylation/dehydration of prephenate to phenylpyruvate.</text>
</comment>
<dbReference type="AlphaFoldDB" id="A0A9D1MUA7"/>
<dbReference type="GO" id="GO:0004664">
    <property type="term" value="F:prephenate dehydratase activity"/>
    <property type="evidence" value="ECO:0007669"/>
    <property type="project" value="UniProtKB-EC"/>
</dbReference>
<evidence type="ECO:0000256" key="6">
    <source>
        <dbReference type="ARBA" id="ARBA00013147"/>
    </source>
</evidence>
<gene>
    <name evidence="23" type="ORF">IAD23_02905</name>
</gene>
<evidence type="ECO:0000256" key="5">
    <source>
        <dbReference type="ARBA" id="ARBA00004817"/>
    </source>
</evidence>
<comment type="catalytic activity">
    <reaction evidence="1">
        <text>chorismate = prephenate</text>
        <dbReference type="Rhea" id="RHEA:13897"/>
        <dbReference type="ChEBI" id="CHEBI:29748"/>
        <dbReference type="ChEBI" id="CHEBI:29934"/>
        <dbReference type="EC" id="5.4.99.5"/>
    </reaction>
</comment>
<name>A0A9D1MUA7_9FIRM</name>
<evidence type="ECO:0000256" key="15">
    <source>
        <dbReference type="ARBA" id="ARBA00023268"/>
    </source>
</evidence>
<protein>
    <recommendedName>
        <fullName evidence="7">Bifunctional chorismate mutase/prephenate dehydratase</fullName>
        <ecNumber evidence="6">4.2.1.51</ecNumber>
    </recommendedName>
    <alternativeName>
        <fullName evidence="17">Chorismate mutase-prephenate dehydratase</fullName>
    </alternativeName>
    <alternativeName>
        <fullName evidence="8">Prephenate dehydratase</fullName>
    </alternativeName>
    <alternativeName>
        <fullName evidence="16">p-protein</fullName>
    </alternativeName>
</protein>
<dbReference type="Pfam" id="PF00800">
    <property type="entry name" value="PDT"/>
    <property type="match status" value="1"/>
</dbReference>
<dbReference type="GO" id="GO:0004106">
    <property type="term" value="F:chorismate mutase activity"/>
    <property type="evidence" value="ECO:0007669"/>
    <property type="project" value="UniProtKB-EC"/>
</dbReference>
<evidence type="ECO:0000259" key="22">
    <source>
        <dbReference type="PROSITE" id="PS51671"/>
    </source>
</evidence>
<dbReference type="InterPro" id="IPR045865">
    <property type="entry name" value="ACT-like_dom_sf"/>
</dbReference>
<evidence type="ECO:0000256" key="7">
    <source>
        <dbReference type="ARBA" id="ARBA00014401"/>
    </source>
</evidence>
<evidence type="ECO:0000256" key="18">
    <source>
        <dbReference type="ARBA" id="ARBA00047848"/>
    </source>
</evidence>
<evidence type="ECO:0000256" key="9">
    <source>
        <dbReference type="ARBA" id="ARBA00022490"/>
    </source>
</evidence>
<dbReference type="PROSITE" id="PS51671">
    <property type="entry name" value="ACT"/>
    <property type="match status" value="1"/>
</dbReference>
<keyword evidence="10" id="KW-0028">Amino-acid biosynthesis</keyword>
<dbReference type="Gene3D" id="3.30.70.260">
    <property type="match status" value="1"/>
</dbReference>